<sequence length="357" mass="38922">MRITRPRTDSERAAVTVVVPCYNYGRFLGPLVASILDQNDVESHVIIVDDASPDGSADVAAALAEAHPSRVTAVLHDVNRGHIQTYNDGLAAARTEFVALVSADDIVAPGALGRATRLMQANPRVGMVYGHTVAFTHGVQPAAPHASLPETWSIWGGRKWLAWAAKRGRNFIVSPEAVMRTSAIKQIGGYNAGLPHSGDLEYWLRTAATWDIARVNGRPQAYYRMHGANMHVTSYAGLAVDLRHRMAAFESLTGPELAPSVPGADRMVARARAAIAREAVSLALRDLDRGMRTDEVRPLLELADELDPGASSQRKVRWRLARARRGRSPAISQRALEQLRRQADRLRAVLYEVAGIA</sequence>
<keyword evidence="3" id="KW-1185">Reference proteome</keyword>
<dbReference type="Gene3D" id="3.90.550.10">
    <property type="entry name" value="Spore Coat Polysaccharide Biosynthesis Protein SpsA, Chain A"/>
    <property type="match status" value="1"/>
</dbReference>
<proteinExistence type="predicted"/>
<organism evidence="2 3">
    <name type="scientific">Microterricola viridarii</name>
    <dbReference type="NCBI Taxonomy" id="412690"/>
    <lineage>
        <taxon>Bacteria</taxon>
        <taxon>Bacillati</taxon>
        <taxon>Actinomycetota</taxon>
        <taxon>Actinomycetes</taxon>
        <taxon>Micrococcales</taxon>
        <taxon>Microbacteriaceae</taxon>
        <taxon>Microterricola</taxon>
    </lineage>
</organism>
<dbReference type="SUPFAM" id="SSF53448">
    <property type="entry name" value="Nucleotide-diphospho-sugar transferases"/>
    <property type="match status" value="1"/>
</dbReference>
<keyword evidence="2" id="KW-0808">Transferase</keyword>
<protein>
    <submittedName>
        <fullName evidence="2">Glycosyl transferase family 2</fullName>
    </submittedName>
</protein>
<dbReference type="STRING" id="412690.SAMN04489834_0808"/>
<dbReference type="OrthoDB" id="4529776at2"/>
<dbReference type="CDD" id="cd00761">
    <property type="entry name" value="Glyco_tranf_GTA_type"/>
    <property type="match status" value="1"/>
</dbReference>
<feature type="domain" description="Glycosyltransferase 2-like" evidence="1">
    <location>
        <begin position="16"/>
        <end position="150"/>
    </location>
</feature>
<name>A0A1H1P849_9MICO</name>
<dbReference type="Proteomes" id="UP000181956">
    <property type="component" value="Chromosome I"/>
</dbReference>
<accession>A0A1H1P849</accession>
<dbReference type="InterPro" id="IPR001173">
    <property type="entry name" value="Glyco_trans_2-like"/>
</dbReference>
<dbReference type="AlphaFoldDB" id="A0A1H1P849"/>
<dbReference type="PANTHER" id="PTHR43685">
    <property type="entry name" value="GLYCOSYLTRANSFERASE"/>
    <property type="match status" value="1"/>
</dbReference>
<dbReference type="InterPro" id="IPR050834">
    <property type="entry name" value="Glycosyltransf_2"/>
</dbReference>
<dbReference type="GO" id="GO:0016740">
    <property type="term" value="F:transferase activity"/>
    <property type="evidence" value="ECO:0007669"/>
    <property type="project" value="UniProtKB-KW"/>
</dbReference>
<gene>
    <name evidence="2" type="ORF">SAMN04489834_0808</name>
</gene>
<evidence type="ECO:0000313" key="2">
    <source>
        <dbReference type="EMBL" id="SDS07372.1"/>
    </source>
</evidence>
<dbReference type="Pfam" id="PF00535">
    <property type="entry name" value="Glycos_transf_2"/>
    <property type="match status" value="1"/>
</dbReference>
<evidence type="ECO:0000259" key="1">
    <source>
        <dbReference type="Pfam" id="PF00535"/>
    </source>
</evidence>
<dbReference type="InterPro" id="IPR029044">
    <property type="entry name" value="Nucleotide-diphossugar_trans"/>
</dbReference>
<dbReference type="PANTHER" id="PTHR43685:SF11">
    <property type="entry name" value="GLYCOSYLTRANSFERASE TAGX-RELATED"/>
    <property type="match status" value="1"/>
</dbReference>
<evidence type="ECO:0000313" key="3">
    <source>
        <dbReference type="Proteomes" id="UP000181956"/>
    </source>
</evidence>
<reference evidence="3" key="1">
    <citation type="submission" date="2016-10" db="EMBL/GenBank/DDBJ databases">
        <authorList>
            <person name="Varghese N."/>
            <person name="Submissions S."/>
        </authorList>
    </citation>
    <scope>NUCLEOTIDE SEQUENCE [LARGE SCALE GENOMIC DNA]</scope>
    <source>
        <strain evidence="3">DSM 21772</strain>
    </source>
</reference>
<dbReference type="EMBL" id="LT629742">
    <property type="protein sequence ID" value="SDS07372.1"/>
    <property type="molecule type" value="Genomic_DNA"/>
</dbReference>